<dbReference type="AlphaFoldDB" id="G2YX22"/>
<evidence type="ECO:0000313" key="1">
    <source>
        <dbReference type="EMBL" id="CCD56260.1"/>
    </source>
</evidence>
<dbReference type="Proteomes" id="UP000008177">
    <property type="component" value="Unplaced contigs"/>
</dbReference>
<dbReference type="InParanoid" id="G2YX22"/>
<dbReference type="HOGENOM" id="CLU_1651893_0_0_1"/>
<protein>
    <submittedName>
        <fullName evidence="1">Uncharacterized protein</fullName>
    </submittedName>
</protein>
<sequence length="160" mass="17953">MQTSMNRNVNASEAITWRHAHLPIQDGGFQQEIIPVKLNADITSYPSLDLVILCFALCFAPAKQLSITCRKGLEKLVLTSDYRSHVLGMPQLLAMTIHECNVWEDSDETESTNGNERYNQWLAICDIDFCLTTKSSGGTEAGDEYRQACFAGARMLMRLM</sequence>
<reference evidence="2" key="1">
    <citation type="journal article" date="2011" name="PLoS Genet.">
        <title>Genomic analysis of the necrotrophic fungal pathogens Sclerotinia sclerotiorum and Botrytis cinerea.</title>
        <authorList>
            <person name="Amselem J."/>
            <person name="Cuomo C.A."/>
            <person name="van Kan J.A."/>
            <person name="Viaud M."/>
            <person name="Benito E.P."/>
            <person name="Couloux A."/>
            <person name="Coutinho P.M."/>
            <person name="de Vries R.P."/>
            <person name="Dyer P.S."/>
            <person name="Fillinger S."/>
            <person name="Fournier E."/>
            <person name="Gout L."/>
            <person name="Hahn M."/>
            <person name="Kohn L."/>
            <person name="Lapalu N."/>
            <person name="Plummer K.M."/>
            <person name="Pradier J.M."/>
            <person name="Quevillon E."/>
            <person name="Sharon A."/>
            <person name="Simon A."/>
            <person name="ten Have A."/>
            <person name="Tudzynski B."/>
            <person name="Tudzynski P."/>
            <person name="Wincker P."/>
            <person name="Andrew M."/>
            <person name="Anthouard V."/>
            <person name="Beever R.E."/>
            <person name="Beffa R."/>
            <person name="Benoit I."/>
            <person name="Bouzid O."/>
            <person name="Brault B."/>
            <person name="Chen Z."/>
            <person name="Choquer M."/>
            <person name="Collemare J."/>
            <person name="Cotton P."/>
            <person name="Danchin E.G."/>
            <person name="Da Silva C."/>
            <person name="Gautier A."/>
            <person name="Giraud C."/>
            <person name="Giraud T."/>
            <person name="Gonzalez C."/>
            <person name="Grossetete S."/>
            <person name="Guldener U."/>
            <person name="Henrissat B."/>
            <person name="Howlett B.J."/>
            <person name="Kodira C."/>
            <person name="Kretschmer M."/>
            <person name="Lappartient A."/>
            <person name="Leroch M."/>
            <person name="Levis C."/>
            <person name="Mauceli E."/>
            <person name="Neuveglise C."/>
            <person name="Oeser B."/>
            <person name="Pearson M."/>
            <person name="Poulain J."/>
            <person name="Poussereau N."/>
            <person name="Quesneville H."/>
            <person name="Rascle C."/>
            <person name="Schumacher J."/>
            <person name="Segurens B."/>
            <person name="Sexton A."/>
            <person name="Silva E."/>
            <person name="Sirven C."/>
            <person name="Soanes D.M."/>
            <person name="Talbot N.J."/>
            <person name="Templeton M."/>
            <person name="Yandava C."/>
            <person name="Yarden O."/>
            <person name="Zeng Q."/>
            <person name="Rollins J.A."/>
            <person name="Lebrun M.H."/>
            <person name="Dickman M."/>
        </authorList>
    </citation>
    <scope>NUCLEOTIDE SEQUENCE [LARGE SCALE GENOMIC DNA]</scope>
    <source>
        <strain evidence="2">T4</strain>
    </source>
</reference>
<gene>
    <name evidence="1" type="ORF">BofuT4_P148700.1</name>
</gene>
<organism evidence="1 2">
    <name type="scientific">Botryotinia fuckeliana (strain T4)</name>
    <name type="common">Noble rot fungus</name>
    <name type="synonym">Botrytis cinerea</name>
    <dbReference type="NCBI Taxonomy" id="999810"/>
    <lineage>
        <taxon>Eukaryota</taxon>
        <taxon>Fungi</taxon>
        <taxon>Dikarya</taxon>
        <taxon>Ascomycota</taxon>
        <taxon>Pezizomycotina</taxon>
        <taxon>Leotiomycetes</taxon>
        <taxon>Helotiales</taxon>
        <taxon>Sclerotiniaceae</taxon>
        <taxon>Botrytis</taxon>
    </lineage>
</organism>
<proteinExistence type="predicted"/>
<name>G2YX22_BOTF4</name>
<evidence type="ECO:0000313" key="2">
    <source>
        <dbReference type="Proteomes" id="UP000008177"/>
    </source>
</evidence>
<dbReference type="EMBL" id="FQ790359">
    <property type="protein sequence ID" value="CCD56260.1"/>
    <property type="molecule type" value="Genomic_DNA"/>
</dbReference>
<accession>G2YX22</accession>